<name>A0A820NEV4_9BILA</name>
<organism evidence="1 2">
    <name type="scientific">Adineta steineri</name>
    <dbReference type="NCBI Taxonomy" id="433720"/>
    <lineage>
        <taxon>Eukaryota</taxon>
        <taxon>Metazoa</taxon>
        <taxon>Spiralia</taxon>
        <taxon>Gnathifera</taxon>
        <taxon>Rotifera</taxon>
        <taxon>Eurotatoria</taxon>
        <taxon>Bdelloidea</taxon>
        <taxon>Adinetida</taxon>
        <taxon>Adinetidae</taxon>
        <taxon>Adineta</taxon>
    </lineage>
</organism>
<proteinExistence type="predicted"/>
<feature type="non-terminal residue" evidence="1">
    <location>
        <position position="25"/>
    </location>
</feature>
<dbReference type="EMBL" id="CAJOAZ010025020">
    <property type="protein sequence ID" value="CAF4389610.1"/>
    <property type="molecule type" value="Genomic_DNA"/>
</dbReference>
<dbReference type="Proteomes" id="UP000663844">
    <property type="component" value="Unassembled WGS sequence"/>
</dbReference>
<accession>A0A820NEV4</accession>
<feature type="non-terminal residue" evidence="1">
    <location>
        <position position="1"/>
    </location>
</feature>
<sequence length="25" mass="2744">GNVKGVVEINLSKYPDFSVETHPTI</sequence>
<comment type="caution">
    <text evidence="1">The sequence shown here is derived from an EMBL/GenBank/DDBJ whole genome shotgun (WGS) entry which is preliminary data.</text>
</comment>
<gene>
    <name evidence="1" type="ORF">OXD698_LOCUS50826</name>
</gene>
<evidence type="ECO:0000313" key="2">
    <source>
        <dbReference type="Proteomes" id="UP000663844"/>
    </source>
</evidence>
<evidence type="ECO:0000313" key="1">
    <source>
        <dbReference type="EMBL" id="CAF4389610.1"/>
    </source>
</evidence>
<protein>
    <submittedName>
        <fullName evidence="1">Uncharacterized protein</fullName>
    </submittedName>
</protein>
<reference evidence="1" key="1">
    <citation type="submission" date="2021-02" db="EMBL/GenBank/DDBJ databases">
        <authorList>
            <person name="Nowell W R."/>
        </authorList>
    </citation>
    <scope>NUCLEOTIDE SEQUENCE</scope>
</reference>
<dbReference type="AlphaFoldDB" id="A0A820NEV4"/>